<gene>
    <name evidence="1" type="ORF">ACHAWU_001821</name>
</gene>
<protein>
    <submittedName>
        <fullName evidence="1">Uncharacterized protein</fullName>
    </submittedName>
</protein>
<dbReference type="Proteomes" id="UP001530293">
    <property type="component" value="Unassembled WGS sequence"/>
</dbReference>
<sequence>MEGSRRLTEISSKVEPQFEAQVHLRRWLDPPPPVLTGKVWNATNIRWIGNSFHFPSHSSDTKSQLYTPHQIQKAFRHHSILLQGDSTFRRVYGTLHGILSYDVWFGSTTHFPKGFPSQVPNPPFGIPATYFVRRGLDVPNKGVDQDELLSLLLHSPSPIDPRLLDHRAIIDVNKEFLTEPCRRMSPYVSMMEQNENVNSTVTALPKSSQFEIKVCRSHPTGGWLPPRNADIPIPQQQPHPSHFPLLYDYINTNCLGNIYDFVTSELLTLQSITRHYTMYIVGPGVWETVKQTACHHPFFDTMNLKQIQWPETLYQLLQLTLEKLAMLAEQSPNLLIIWRTSGYYDGDEQSYVIQELNRRATEYIEDWNENHRRRGRPEQSNFLSVDFGSAIAHRSHGKQRLRGDMQAHYGLEARILQVQMLTNLLYEYGRAQ</sequence>
<accession>A0ABD3MFU7</accession>
<proteinExistence type="predicted"/>
<organism evidence="1 2">
    <name type="scientific">Discostella pseudostelligera</name>
    <dbReference type="NCBI Taxonomy" id="259834"/>
    <lineage>
        <taxon>Eukaryota</taxon>
        <taxon>Sar</taxon>
        <taxon>Stramenopiles</taxon>
        <taxon>Ochrophyta</taxon>
        <taxon>Bacillariophyta</taxon>
        <taxon>Coscinodiscophyceae</taxon>
        <taxon>Thalassiosirophycidae</taxon>
        <taxon>Stephanodiscales</taxon>
        <taxon>Stephanodiscaceae</taxon>
        <taxon>Discostella</taxon>
    </lineage>
</organism>
<dbReference type="AlphaFoldDB" id="A0ABD3MFU7"/>
<dbReference type="EMBL" id="JALLBG020000162">
    <property type="protein sequence ID" value="KAL3761032.1"/>
    <property type="molecule type" value="Genomic_DNA"/>
</dbReference>
<name>A0ABD3MFU7_9STRA</name>
<comment type="caution">
    <text evidence="1">The sequence shown here is derived from an EMBL/GenBank/DDBJ whole genome shotgun (WGS) entry which is preliminary data.</text>
</comment>
<evidence type="ECO:0000313" key="2">
    <source>
        <dbReference type="Proteomes" id="UP001530293"/>
    </source>
</evidence>
<keyword evidence="2" id="KW-1185">Reference proteome</keyword>
<evidence type="ECO:0000313" key="1">
    <source>
        <dbReference type="EMBL" id="KAL3761032.1"/>
    </source>
</evidence>
<reference evidence="1 2" key="1">
    <citation type="submission" date="2024-10" db="EMBL/GenBank/DDBJ databases">
        <title>Updated reference genomes for cyclostephanoid diatoms.</title>
        <authorList>
            <person name="Roberts W.R."/>
            <person name="Alverson A.J."/>
        </authorList>
    </citation>
    <scope>NUCLEOTIDE SEQUENCE [LARGE SCALE GENOMIC DNA]</scope>
    <source>
        <strain evidence="1 2">AJA232-27</strain>
    </source>
</reference>